<feature type="region of interest" description="Disordered" evidence="1">
    <location>
        <begin position="130"/>
        <end position="185"/>
    </location>
</feature>
<dbReference type="EMBL" id="NESQ01000059">
    <property type="protein sequence ID" value="PUU80683.1"/>
    <property type="molecule type" value="Genomic_DNA"/>
</dbReference>
<sequence length="185" mass="19545">MTLYGCPREVYHPLSSRAEPTAVLFYESSDDDGDLVGLVGNKTPPAASPKSSPRKIVTSTSTSASTGAVPPPAMKTNGNVQVQKGEGQEVTTSGNNGKKELGGGGLVAPPNASRKQIGMGGLGLGVVVRPENTFGDRSPFRKGKGRGWDARGRGKKEDVGNVDDEDEEEEVERRVRIPGSFDFDE</sequence>
<proteinExistence type="predicted"/>
<dbReference type="Proteomes" id="UP000244722">
    <property type="component" value="Unassembled WGS sequence"/>
</dbReference>
<evidence type="ECO:0000313" key="2">
    <source>
        <dbReference type="EMBL" id="PUU80683.1"/>
    </source>
</evidence>
<protein>
    <submittedName>
        <fullName evidence="2">Uncharacterized protein</fullName>
    </submittedName>
</protein>
<feature type="compositionally biased region" description="Acidic residues" evidence="1">
    <location>
        <begin position="160"/>
        <end position="170"/>
    </location>
</feature>
<organism evidence="2 3">
    <name type="scientific">Tuber borchii</name>
    <name type="common">White truffle</name>
    <dbReference type="NCBI Taxonomy" id="42251"/>
    <lineage>
        <taxon>Eukaryota</taxon>
        <taxon>Fungi</taxon>
        <taxon>Dikarya</taxon>
        <taxon>Ascomycota</taxon>
        <taxon>Pezizomycotina</taxon>
        <taxon>Pezizomycetes</taxon>
        <taxon>Pezizales</taxon>
        <taxon>Tuberaceae</taxon>
        <taxon>Tuber</taxon>
    </lineage>
</organism>
<reference evidence="2 3" key="1">
    <citation type="submission" date="2017-04" db="EMBL/GenBank/DDBJ databases">
        <title>Draft genome sequence of Tuber borchii Vittad., a whitish edible truffle.</title>
        <authorList>
            <consortium name="DOE Joint Genome Institute"/>
            <person name="Murat C."/>
            <person name="Kuo A."/>
            <person name="Barry K.W."/>
            <person name="Clum A."/>
            <person name="Dockter R.B."/>
            <person name="Fauchery L."/>
            <person name="Iotti M."/>
            <person name="Kohler A."/>
            <person name="Labutti K."/>
            <person name="Lindquist E.A."/>
            <person name="Lipzen A."/>
            <person name="Ohm R.A."/>
            <person name="Wang M."/>
            <person name="Grigoriev I.V."/>
            <person name="Zambonelli A."/>
            <person name="Martin F.M."/>
        </authorList>
    </citation>
    <scope>NUCLEOTIDE SEQUENCE [LARGE SCALE GENOMIC DNA]</scope>
    <source>
        <strain evidence="2 3">Tbo3840</strain>
    </source>
</reference>
<name>A0A2T6ZYX6_TUBBO</name>
<accession>A0A2T6ZYX6</accession>
<dbReference type="AlphaFoldDB" id="A0A2T6ZYX6"/>
<dbReference type="OrthoDB" id="10635749at2759"/>
<evidence type="ECO:0000256" key="1">
    <source>
        <dbReference type="SAM" id="MobiDB-lite"/>
    </source>
</evidence>
<keyword evidence="3" id="KW-1185">Reference proteome</keyword>
<feature type="region of interest" description="Disordered" evidence="1">
    <location>
        <begin position="36"/>
        <end position="114"/>
    </location>
</feature>
<evidence type="ECO:0000313" key="3">
    <source>
        <dbReference type="Proteomes" id="UP000244722"/>
    </source>
</evidence>
<comment type="caution">
    <text evidence="2">The sequence shown here is derived from an EMBL/GenBank/DDBJ whole genome shotgun (WGS) entry which is preliminary data.</text>
</comment>
<feature type="compositionally biased region" description="Basic and acidic residues" evidence="1">
    <location>
        <begin position="146"/>
        <end position="159"/>
    </location>
</feature>
<feature type="compositionally biased region" description="Low complexity" evidence="1">
    <location>
        <begin position="36"/>
        <end position="51"/>
    </location>
</feature>
<gene>
    <name evidence="2" type="ORF">B9Z19DRAFT_1063227</name>
</gene>